<feature type="domain" description="HTH tetR-type" evidence="5">
    <location>
        <begin position="8"/>
        <end position="68"/>
    </location>
</feature>
<dbReference type="STRING" id="350058.Mvan_5889"/>
<dbReference type="PANTHER" id="PTHR47506:SF6">
    <property type="entry name" value="HTH-TYPE TRANSCRIPTIONAL REPRESSOR NEMR"/>
    <property type="match status" value="1"/>
</dbReference>
<feature type="DNA-binding region" description="H-T-H motif" evidence="4">
    <location>
        <begin position="31"/>
        <end position="50"/>
    </location>
</feature>
<dbReference type="SUPFAM" id="SSF46689">
    <property type="entry name" value="Homeodomain-like"/>
    <property type="match status" value="1"/>
</dbReference>
<dbReference type="Gene3D" id="1.10.357.10">
    <property type="entry name" value="Tetracycline Repressor, domain 2"/>
    <property type="match status" value="1"/>
</dbReference>
<dbReference type="HOGENOM" id="CLU_095332_1_1_11"/>
<reference evidence="6" key="1">
    <citation type="submission" date="2006-12" db="EMBL/GenBank/DDBJ databases">
        <title>Complete sequence of Mycobacterium vanbaalenii PYR-1.</title>
        <authorList>
            <consortium name="US DOE Joint Genome Institute"/>
            <person name="Copeland A."/>
            <person name="Lucas S."/>
            <person name="Lapidus A."/>
            <person name="Barry K."/>
            <person name="Detter J.C."/>
            <person name="Glavina del Rio T."/>
            <person name="Hammon N."/>
            <person name="Israni S."/>
            <person name="Dalin E."/>
            <person name="Tice H."/>
            <person name="Pitluck S."/>
            <person name="Singan V."/>
            <person name="Schmutz J."/>
            <person name="Larimer F."/>
            <person name="Land M."/>
            <person name="Hauser L."/>
            <person name="Kyrpides N."/>
            <person name="Anderson I.J."/>
            <person name="Miller C."/>
            <person name="Richardson P."/>
        </authorList>
    </citation>
    <scope>NUCLEOTIDE SEQUENCE [LARGE SCALE GENOMIC DNA]</scope>
    <source>
        <strain evidence="6">PYR-1</strain>
    </source>
</reference>
<dbReference type="PROSITE" id="PS50977">
    <property type="entry name" value="HTH_TETR_2"/>
    <property type="match status" value="1"/>
</dbReference>
<dbReference type="eggNOG" id="COG1309">
    <property type="taxonomic scope" value="Bacteria"/>
</dbReference>
<keyword evidence="1" id="KW-0805">Transcription regulation</keyword>
<evidence type="ECO:0000259" key="5">
    <source>
        <dbReference type="PROSITE" id="PS50977"/>
    </source>
</evidence>
<keyword evidence="7" id="KW-1185">Reference proteome</keyword>
<dbReference type="Pfam" id="PF00440">
    <property type="entry name" value="TetR_N"/>
    <property type="match status" value="1"/>
</dbReference>
<dbReference type="GO" id="GO:0003677">
    <property type="term" value="F:DNA binding"/>
    <property type="evidence" value="ECO:0007669"/>
    <property type="project" value="UniProtKB-UniRule"/>
</dbReference>
<dbReference type="EMBL" id="CP000511">
    <property type="protein sequence ID" value="ABM16654.1"/>
    <property type="molecule type" value="Genomic_DNA"/>
</dbReference>
<protein>
    <submittedName>
        <fullName evidence="6">Transcriptional regulator, TetR family</fullName>
    </submittedName>
</protein>
<accession>A1THK4</accession>
<keyword evidence="3" id="KW-0804">Transcription</keyword>
<evidence type="ECO:0000256" key="2">
    <source>
        <dbReference type="ARBA" id="ARBA00023125"/>
    </source>
</evidence>
<gene>
    <name evidence="6" type="ordered locus">Mvan_5889</name>
</gene>
<dbReference type="PANTHER" id="PTHR47506">
    <property type="entry name" value="TRANSCRIPTIONAL REGULATORY PROTEIN"/>
    <property type="match status" value="1"/>
</dbReference>
<evidence type="ECO:0000313" key="7">
    <source>
        <dbReference type="Proteomes" id="UP000009159"/>
    </source>
</evidence>
<organism evidence="6 7">
    <name type="scientific">Mycolicibacterium vanbaalenii (strain DSM 7251 / JCM 13017 / BCRC 16820 / KCTC 9966 / NRRL B-24157 / PYR-1)</name>
    <name type="common">Mycobacterium vanbaalenii</name>
    <dbReference type="NCBI Taxonomy" id="350058"/>
    <lineage>
        <taxon>Bacteria</taxon>
        <taxon>Bacillati</taxon>
        <taxon>Actinomycetota</taxon>
        <taxon>Actinomycetes</taxon>
        <taxon>Mycobacteriales</taxon>
        <taxon>Mycobacteriaceae</taxon>
        <taxon>Mycolicibacterium</taxon>
    </lineage>
</organism>
<dbReference type="InterPro" id="IPR001647">
    <property type="entry name" value="HTH_TetR"/>
</dbReference>
<proteinExistence type="predicted"/>
<name>A1THK4_MYCVP</name>
<sequence length="186" mass="20577">MTVGPTRRLTATDYFTEAMQVLEESGFPALTAAGLCARLGSTRGSFYHHFGSFDQFVDEFLNYWEERYSRELIDRPESPDLWSQIDAQADLAIGLPHAAEAALRAWATINPRVAAAQHRVDELRRQGMAKSLRRQGVTGSQAKTFATIAIAALAGMQVTQRPLDRTALHAMYTELAKALGRPTPRA</sequence>
<dbReference type="RefSeq" id="WP_011783005.1">
    <property type="nucleotide sequence ID" value="NC_008726.1"/>
</dbReference>
<keyword evidence="2 4" id="KW-0238">DNA-binding</keyword>
<dbReference type="AlphaFoldDB" id="A1THK4"/>
<evidence type="ECO:0000256" key="4">
    <source>
        <dbReference type="PROSITE-ProRule" id="PRU00335"/>
    </source>
</evidence>
<dbReference type="KEGG" id="mva:Mvan_5889"/>
<dbReference type="Proteomes" id="UP000009159">
    <property type="component" value="Chromosome"/>
</dbReference>
<evidence type="ECO:0000313" key="6">
    <source>
        <dbReference type="EMBL" id="ABM16654.1"/>
    </source>
</evidence>
<evidence type="ECO:0000256" key="3">
    <source>
        <dbReference type="ARBA" id="ARBA00023163"/>
    </source>
</evidence>
<evidence type="ECO:0000256" key="1">
    <source>
        <dbReference type="ARBA" id="ARBA00023015"/>
    </source>
</evidence>
<dbReference type="InterPro" id="IPR009057">
    <property type="entry name" value="Homeodomain-like_sf"/>
</dbReference>